<proteinExistence type="predicted"/>
<reference evidence="1 2" key="1">
    <citation type="journal article" date="2012" name="Arch. Virol.">
        <title>Complete genomic sequence of a T4-like bacteriophage, phiAS4, infecting Aeromonas salmonicida subsp. salmonicida.</title>
        <authorList>
            <person name="Kim J.H."/>
            <person name="Son J.S."/>
            <person name="Choi Y.J."/>
            <person name="Choresca C.H."/>
            <person name="Shin S.P."/>
            <person name="Han J.E."/>
            <person name="Jun J.W."/>
            <person name="Park S.C."/>
        </authorList>
    </citation>
    <scope>NUCLEOTIDE SEQUENCE [LARGE SCALE GENOMIC DNA]</scope>
</reference>
<evidence type="ECO:0000313" key="1">
    <source>
        <dbReference type="EMBL" id="ADM79673.1"/>
    </source>
</evidence>
<dbReference type="GeneID" id="9861236"/>
<dbReference type="EMBL" id="HM452125">
    <property type="protein sequence ID" value="ADM79673.1"/>
    <property type="molecule type" value="Genomic_DNA"/>
</dbReference>
<evidence type="ECO:0000313" key="2">
    <source>
        <dbReference type="Proteomes" id="UP000002235"/>
    </source>
</evidence>
<protein>
    <submittedName>
        <fullName evidence="1">Uncharacterized protein</fullName>
    </submittedName>
</protein>
<accession>E1A1E9</accession>
<gene>
    <name evidence="1" type="ORF">phiAS4_ORF0101</name>
</gene>
<dbReference type="Proteomes" id="UP000002235">
    <property type="component" value="Segment"/>
</dbReference>
<dbReference type="RefSeq" id="YP_003969119.1">
    <property type="nucleotide sequence ID" value="NC_014635.1"/>
</dbReference>
<dbReference type="KEGG" id="vg:9861236"/>
<organism evidence="1 2">
    <name type="scientific">Aeromonas phage phiAS4</name>
    <dbReference type="NCBI Taxonomy" id="879628"/>
    <lineage>
        <taxon>Viruses</taxon>
        <taxon>Duplodnaviria</taxon>
        <taxon>Heunggongvirae</taxon>
        <taxon>Uroviricota</taxon>
        <taxon>Caudoviricetes</taxon>
        <taxon>Pantevenvirales</taxon>
        <taxon>Straboviridae</taxon>
        <taxon>Tulanevirus</taxon>
        <taxon>Tulanevirus as4</taxon>
    </lineage>
</organism>
<keyword evidence="2" id="KW-1185">Reference proteome</keyword>
<name>E1A1E9_9CAUD</name>
<sequence length="298" mass="34976">MSSRMDMLKRYNAIASASVKAPEPVKKHHFEILREKRSTEIEEKIQAERDEVARQIEYMAFFSANKRYLQPYQVKVKSCEERGLEWRITFQQFVELMKVEKCAYTGTVFPKDHGRSIERINPKVGYTMENVVIVTARANSQKAHLDQFVHEEHIPADMKVKLFAQSNLSIGEKYKMNCIKRFENAIVHDEYMVFSENWTNQSDFAAKIIELFNENTKHGGSAPTVEPMGNWPSKSYLSDMPRLFMLKRYGWELAHDYRQWCKDNPGKILTVEVFGSPEAKYPTSFMMKYEKGFKFKLF</sequence>
<dbReference type="Gene3D" id="3.30.40.220">
    <property type="match status" value="1"/>
</dbReference>